<dbReference type="Proteomes" id="UP000244915">
    <property type="component" value="Plasmid unnamed1"/>
</dbReference>
<dbReference type="KEGG" id="ypac:CEW88_19620"/>
<keyword evidence="1" id="KW-1133">Transmembrane helix</keyword>
<name>A0A2U8HM18_9RHOB</name>
<organism evidence="2 3">
    <name type="scientific">Alloyangia pacifica</name>
    <dbReference type="NCBI Taxonomy" id="311180"/>
    <lineage>
        <taxon>Bacteria</taxon>
        <taxon>Pseudomonadati</taxon>
        <taxon>Pseudomonadota</taxon>
        <taxon>Alphaproteobacteria</taxon>
        <taxon>Rhodobacterales</taxon>
        <taxon>Roseobacteraceae</taxon>
        <taxon>Alloyangia</taxon>
    </lineage>
</organism>
<keyword evidence="1" id="KW-0812">Transmembrane</keyword>
<feature type="transmembrane region" description="Helical" evidence="1">
    <location>
        <begin position="6"/>
        <end position="24"/>
    </location>
</feature>
<sequence>MIWVPIALGLFKFTVLGATFVLCIRAQREGEREDEEREEARRQQLLLAESASETDLKVAE</sequence>
<evidence type="ECO:0000313" key="2">
    <source>
        <dbReference type="EMBL" id="AWI85975.1"/>
    </source>
</evidence>
<evidence type="ECO:0000256" key="1">
    <source>
        <dbReference type="SAM" id="Phobius"/>
    </source>
</evidence>
<protein>
    <submittedName>
        <fullName evidence="2">Uncharacterized protein</fullName>
    </submittedName>
</protein>
<reference evidence="2 3" key="1">
    <citation type="submission" date="2017-06" db="EMBL/GenBank/DDBJ databases">
        <title>Yangia sp. YSBP01 complete genome sequence.</title>
        <authorList>
            <person name="Woo J.-H."/>
            <person name="Kim H.-S."/>
        </authorList>
    </citation>
    <scope>NUCLEOTIDE SEQUENCE [LARGE SCALE GENOMIC DNA]</scope>
    <source>
        <strain evidence="2 3">YSBP01</strain>
        <plasmid evidence="2 3">unnamed1</plasmid>
    </source>
</reference>
<dbReference type="AlphaFoldDB" id="A0A2U8HM18"/>
<accession>A0A2U8HM18</accession>
<geneLocation type="plasmid" evidence="2 3">
    <name>unnamed1</name>
</geneLocation>
<evidence type="ECO:0000313" key="3">
    <source>
        <dbReference type="Proteomes" id="UP000244915"/>
    </source>
</evidence>
<keyword evidence="1" id="KW-0472">Membrane</keyword>
<keyword evidence="2" id="KW-0614">Plasmid</keyword>
<dbReference type="EMBL" id="CP022191">
    <property type="protein sequence ID" value="AWI85975.1"/>
    <property type="molecule type" value="Genomic_DNA"/>
</dbReference>
<gene>
    <name evidence="2" type="ORF">CEW88_19620</name>
</gene>
<proteinExistence type="predicted"/>